<dbReference type="STRING" id="1884432.SAMN05518683_12233"/>
<feature type="region of interest" description="Disordered" evidence="1">
    <location>
        <begin position="29"/>
        <end position="50"/>
    </location>
</feature>
<sequence length="50" mass="5794">MSSREEWKTIDRYLTEALDIRDAEMETVRRKSTEEGLPSIEVAPNQGKLL</sequence>
<evidence type="ECO:0000313" key="3">
    <source>
        <dbReference type="Proteomes" id="UP000198892"/>
    </source>
</evidence>
<evidence type="ECO:0000313" key="2">
    <source>
        <dbReference type="EMBL" id="SFQ22699.1"/>
    </source>
</evidence>
<evidence type="ECO:0000256" key="1">
    <source>
        <dbReference type="SAM" id="MobiDB-lite"/>
    </source>
</evidence>
<protein>
    <submittedName>
        <fullName evidence="2">Uncharacterized protein</fullName>
    </submittedName>
</protein>
<gene>
    <name evidence="2" type="ORF">SAMN05518683_12233</name>
</gene>
<organism evidence="2 3">
    <name type="scientific">Salibacterium halotolerans</name>
    <dbReference type="NCBI Taxonomy" id="1884432"/>
    <lineage>
        <taxon>Bacteria</taxon>
        <taxon>Bacillati</taxon>
        <taxon>Bacillota</taxon>
        <taxon>Bacilli</taxon>
        <taxon>Bacillales</taxon>
        <taxon>Bacillaceae</taxon>
    </lineage>
</organism>
<dbReference type="EMBL" id="FOXD01000022">
    <property type="protein sequence ID" value="SFQ22699.1"/>
    <property type="molecule type" value="Genomic_DNA"/>
</dbReference>
<dbReference type="AlphaFoldDB" id="A0A1I5WSI3"/>
<reference evidence="3" key="1">
    <citation type="submission" date="2016-10" db="EMBL/GenBank/DDBJ databases">
        <authorList>
            <person name="Varghese N."/>
            <person name="Submissions S."/>
        </authorList>
    </citation>
    <scope>NUCLEOTIDE SEQUENCE [LARGE SCALE GENOMIC DNA]</scope>
    <source>
        <strain evidence="3">S7</strain>
    </source>
</reference>
<keyword evidence="3" id="KW-1185">Reference proteome</keyword>
<dbReference type="Proteomes" id="UP000198892">
    <property type="component" value="Unassembled WGS sequence"/>
</dbReference>
<accession>A0A1I5WSI3</accession>
<name>A0A1I5WSI3_9BACI</name>
<proteinExistence type="predicted"/>